<organism evidence="2 3">
    <name type="scientific">Mycena rosella</name>
    <name type="common">Pink bonnet</name>
    <name type="synonym">Agaricus rosellus</name>
    <dbReference type="NCBI Taxonomy" id="1033263"/>
    <lineage>
        <taxon>Eukaryota</taxon>
        <taxon>Fungi</taxon>
        <taxon>Dikarya</taxon>
        <taxon>Basidiomycota</taxon>
        <taxon>Agaricomycotina</taxon>
        <taxon>Agaricomycetes</taxon>
        <taxon>Agaricomycetidae</taxon>
        <taxon>Agaricales</taxon>
        <taxon>Marasmiineae</taxon>
        <taxon>Mycenaceae</taxon>
        <taxon>Mycena</taxon>
    </lineage>
</organism>
<protein>
    <submittedName>
        <fullName evidence="2">Uncharacterized protein</fullName>
    </submittedName>
</protein>
<comment type="caution">
    <text evidence="2">The sequence shown here is derived from an EMBL/GenBank/DDBJ whole genome shotgun (WGS) entry which is preliminary data.</text>
</comment>
<name>A0AAD7CZR5_MYCRO</name>
<feature type="compositionally biased region" description="Low complexity" evidence="1">
    <location>
        <begin position="128"/>
        <end position="139"/>
    </location>
</feature>
<dbReference type="EMBL" id="JARKIE010000183">
    <property type="protein sequence ID" value="KAJ7670257.1"/>
    <property type="molecule type" value="Genomic_DNA"/>
</dbReference>
<gene>
    <name evidence="2" type="ORF">B0H17DRAFT_204752</name>
</gene>
<feature type="compositionally biased region" description="Low complexity" evidence="1">
    <location>
        <begin position="53"/>
        <end position="65"/>
    </location>
</feature>
<feature type="compositionally biased region" description="Polar residues" evidence="1">
    <location>
        <begin position="140"/>
        <end position="158"/>
    </location>
</feature>
<proteinExistence type="predicted"/>
<dbReference type="Proteomes" id="UP001221757">
    <property type="component" value="Unassembled WGS sequence"/>
</dbReference>
<keyword evidence="3" id="KW-1185">Reference proteome</keyword>
<feature type="compositionally biased region" description="Basic and acidic residues" evidence="1">
    <location>
        <begin position="85"/>
        <end position="98"/>
    </location>
</feature>
<accession>A0AAD7CZR5</accession>
<sequence length="171" mass="19093">MVDYEASPPDNPAASRSRGPHGSVSLGQSGNTRPRRSASLSDALATEDDQHLQHQSQSSNYQSNSRPTTSLGFSTADGAPTNNDGPRRVMMDERDAMSVHKKYRREADDAERRAQLQAQAHADELQHDQLQVHFQQQRQSPSPTNNPQSYTQRPRTSGATRTRCARCRTRH</sequence>
<feature type="region of interest" description="Disordered" evidence="1">
    <location>
        <begin position="1"/>
        <end position="171"/>
    </location>
</feature>
<dbReference type="AlphaFoldDB" id="A0AAD7CZR5"/>
<evidence type="ECO:0000313" key="3">
    <source>
        <dbReference type="Proteomes" id="UP001221757"/>
    </source>
</evidence>
<feature type="compositionally biased region" description="Basic and acidic residues" evidence="1">
    <location>
        <begin position="105"/>
        <end position="114"/>
    </location>
</feature>
<evidence type="ECO:0000313" key="2">
    <source>
        <dbReference type="EMBL" id="KAJ7670257.1"/>
    </source>
</evidence>
<evidence type="ECO:0000256" key="1">
    <source>
        <dbReference type="SAM" id="MobiDB-lite"/>
    </source>
</evidence>
<reference evidence="2" key="1">
    <citation type="submission" date="2023-03" db="EMBL/GenBank/DDBJ databases">
        <title>Massive genome expansion in bonnet fungi (Mycena s.s.) driven by repeated elements and novel gene families across ecological guilds.</title>
        <authorList>
            <consortium name="Lawrence Berkeley National Laboratory"/>
            <person name="Harder C.B."/>
            <person name="Miyauchi S."/>
            <person name="Viragh M."/>
            <person name="Kuo A."/>
            <person name="Thoen E."/>
            <person name="Andreopoulos B."/>
            <person name="Lu D."/>
            <person name="Skrede I."/>
            <person name="Drula E."/>
            <person name="Henrissat B."/>
            <person name="Morin E."/>
            <person name="Kohler A."/>
            <person name="Barry K."/>
            <person name="LaButti K."/>
            <person name="Morin E."/>
            <person name="Salamov A."/>
            <person name="Lipzen A."/>
            <person name="Mereny Z."/>
            <person name="Hegedus B."/>
            <person name="Baldrian P."/>
            <person name="Stursova M."/>
            <person name="Weitz H."/>
            <person name="Taylor A."/>
            <person name="Grigoriev I.V."/>
            <person name="Nagy L.G."/>
            <person name="Martin F."/>
            <person name="Kauserud H."/>
        </authorList>
    </citation>
    <scope>NUCLEOTIDE SEQUENCE</scope>
    <source>
        <strain evidence="2">CBHHK067</strain>
    </source>
</reference>